<proteinExistence type="inferred from homology"/>
<dbReference type="PANTHER" id="PTHR11730:SF48">
    <property type="entry name" value="AMMONIUM TRANSPORTER AMTB-LIKE DOMAIN-CONTAINING PROTEIN"/>
    <property type="match status" value="1"/>
</dbReference>
<feature type="transmembrane region" description="Helical" evidence="6">
    <location>
        <begin position="64"/>
        <end position="82"/>
    </location>
</feature>
<gene>
    <name evidence="8" type="ORF">PECUL_23A021718</name>
</gene>
<dbReference type="PANTHER" id="PTHR11730">
    <property type="entry name" value="AMMONIUM TRANSPORTER"/>
    <property type="match status" value="1"/>
</dbReference>
<evidence type="ECO:0000256" key="2">
    <source>
        <dbReference type="ARBA" id="ARBA00011036"/>
    </source>
</evidence>
<dbReference type="AlphaFoldDB" id="A0AAD1SM97"/>
<feature type="transmembrane region" description="Helical" evidence="6">
    <location>
        <begin position="12"/>
        <end position="32"/>
    </location>
</feature>
<dbReference type="Pfam" id="PF00909">
    <property type="entry name" value="Ammonium_transp"/>
    <property type="match status" value="1"/>
</dbReference>
<feature type="transmembrane region" description="Helical" evidence="6">
    <location>
        <begin position="217"/>
        <end position="237"/>
    </location>
</feature>
<dbReference type="InterPro" id="IPR024041">
    <property type="entry name" value="NH4_transpt_AmtB-like_dom"/>
</dbReference>
<dbReference type="SUPFAM" id="SSF111352">
    <property type="entry name" value="Ammonium transporter"/>
    <property type="match status" value="1"/>
</dbReference>
<comment type="similarity">
    <text evidence="2">Belongs to the ammonium transporter (TC 2.A.49) family. Rh subfamily.</text>
</comment>
<protein>
    <submittedName>
        <fullName evidence="8">Ammonium transporter Rh type B-like</fullName>
    </submittedName>
</protein>
<dbReference type="GO" id="GO:0005886">
    <property type="term" value="C:plasma membrane"/>
    <property type="evidence" value="ECO:0007669"/>
    <property type="project" value="InterPro"/>
</dbReference>
<feature type="transmembrane region" description="Helical" evidence="6">
    <location>
        <begin position="405"/>
        <end position="426"/>
    </location>
</feature>
<feature type="transmembrane region" description="Helical" evidence="6">
    <location>
        <begin position="289"/>
        <end position="322"/>
    </location>
</feature>
<feature type="transmembrane region" description="Helical" evidence="6">
    <location>
        <begin position="128"/>
        <end position="161"/>
    </location>
</feature>
<keyword evidence="9" id="KW-1185">Reference proteome</keyword>
<feature type="transmembrane region" description="Helical" evidence="6">
    <location>
        <begin position="343"/>
        <end position="362"/>
    </location>
</feature>
<sequence>MSIAYNPSLQCQLPIILALFQGGLLVVFILYVDYDDQTSSLPLSNSTLPKDNQLYEIFPFFKDINVMLFIGLGLMLSFLKLYSFGGVAFNFLIANFSIQWSLVVQGFFNHYEDGRIKLGLENVLNAEFAAVTAMISAGAILGRVSPIQLLILCLLEIPLYVVNDWLIHKYFHIIDVGGTVAIHVFSCYFGLGISRIFYHPELRVGHTKETTTPNSDLLSLVGTLFLWIFWPSFNSVVAKAGNAQHRAVLNTFLALSASTLTTFAMSSLLSKKGQISLVHLQNATLAGGVAIAISADMIITPGGALGLGCLASISCILGFQYLSPLMARRLKVQDQCGIHNLHGLPGIIGTLGSIIAVLFSPIDISDLSLNDDLYYTNGLKEGSSALEALGSNGTWNSRDQAMGQAAALGVTFGISLLGGYMTGLLLKIPCLVHPSYEFYFDDQPYFQIKDISENNWNSKDKHDRNLLMPLKEV</sequence>
<keyword evidence="4 6" id="KW-1133">Transmembrane helix</keyword>
<feature type="transmembrane region" description="Helical" evidence="6">
    <location>
        <begin position="89"/>
        <end position="108"/>
    </location>
</feature>
<evidence type="ECO:0000256" key="4">
    <source>
        <dbReference type="ARBA" id="ARBA00022989"/>
    </source>
</evidence>
<feature type="transmembrane region" description="Helical" evidence="6">
    <location>
        <begin position="173"/>
        <end position="197"/>
    </location>
</feature>
<dbReference type="GO" id="GO:0008519">
    <property type="term" value="F:ammonium channel activity"/>
    <property type="evidence" value="ECO:0007669"/>
    <property type="project" value="InterPro"/>
</dbReference>
<dbReference type="InterPro" id="IPR029020">
    <property type="entry name" value="Ammonium/urea_transptr"/>
</dbReference>
<comment type="subcellular location">
    <subcellularLocation>
        <location evidence="1">Membrane</location>
        <topology evidence="1">Multi-pass membrane protein</topology>
    </subcellularLocation>
</comment>
<dbReference type="EMBL" id="OW240917">
    <property type="protein sequence ID" value="CAH2302961.1"/>
    <property type="molecule type" value="Genomic_DNA"/>
</dbReference>
<evidence type="ECO:0000259" key="7">
    <source>
        <dbReference type="Pfam" id="PF00909"/>
    </source>
</evidence>
<evidence type="ECO:0000256" key="3">
    <source>
        <dbReference type="ARBA" id="ARBA00022692"/>
    </source>
</evidence>
<dbReference type="InterPro" id="IPR002229">
    <property type="entry name" value="RhesusRHD"/>
</dbReference>
<reference evidence="8" key="1">
    <citation type="submission" date="2022-03" db="EMBL/GenBank/DDBJ databases">
        <authorList>
            <person name="Alioto T."/>
            <person name="Alioto T."/>
            <person name="Gomez Garrido J."/>
        </authorList>
    </citation>
    <scope>NUCLEOTIDE SEQUENCE</scope>
</reference>
<feature type="transmembrane region" description="Helical" evidence="6">
    <location>
        <begin position="249"/>
        <end position="269"/>
    </location>
</feature>
<dbReference type="Proteomes" id="UP001295444">
    <property type="component" value="Chromosome 06"/>
</dbReference>
<dbReference type="Gene3D" id="1.10.3430.10">
    <property type="entry name" value="Ammonium transporter AmtB like domains"/>
    <property type="match status" value="1"/>
</dbReference>
<keyword evidence="3 6" id="KW-0812">Transmembrane</keyword>
<evidence type="ECO:0000313" key="9">
    <source>
        <dbReference type="Proteomes" id="UP001295444"/>
    </source>
</evidence>
<dbReference type="GO" id="GO:0097272">
    <property type="term" value="P:ammonium homeostasis"/>
    <property type="evidence" value="ECO:0007669"/>
    <property type="project" value="TreeGrafter"/>
</dbReference>
<evidence type="ECO:0000313" key="8">
    <source>
        <dbReference type="EMBL" id="CAH2302961.1"/>
    </source>
</evidence>
<feature type="domain" description="Ammonium transporter AmtB-like" evidence="7">
    <location>
        <begin position="25"/>
        <end position="428"/>
    </location>
</feature>
<evidence type="ECO:0000256" key="1">
    <source>
        <dbReference type="ARBA" id="ARBA00004141"/>
    </source>
</evidence>
<organism evidence="8 9">
    <name type="scientific">Pelobates cultripes</name>
    <name type="common">Western spadefoot toad</name>
    <dbReference type="NCBI Taxonomy" id="61616"/>
    <lineage>
        <taxon>Eukaryota</taxon>
        <taxon>Metazoa</taxon>
        <taxon>Chordata</taxon>
        <taxon>Craniata</taxon>
        <taxon>Vertebrata</taxon>
        <taxon>Euteleostomi</taxon>
        <taxon>Amphibia</taxon>
        <taxon>Batrachia</taxon>
        <taxon>Anura</taxon>
        <taxon>Pelobatoidea</taxon>
        <taxon>Pelobatidae</taxon>
        <taxon>Pelobates</taxon>
    </lineage>
</organism>
<accession>A0AAD1SM97</accession>
<name>A0AAD1SM97_PELCU</name>
<keyword evidence="5 6" id="KW-0472">Membrane</keyword>
<evidence type="ECO:0000256" key="6">
    <source>
        <dbReference type="SAM" id="Phobius"/>
    </source>
</evidence>
<evidence type="ECO:0000256" key="5">
    <source>
        <dbReference type="ARBA" id="ARBA00023136"/>
    </source>
</evidence>
<dbReference type="PRINTS" id="PR00342">
    <property type="entry name" value="RHESUSRHD"/>
</dbReference>